<gene>
    <name evidence="2" type="ORF">HNO88_001526</name>
</gene>
<organism evidence="2 3">
    <name type="scientific">Novosphingobium chloroacetimidivorans</name>
    <dbReference type="NCBI Taxonomy" id="1428314"/>
    <lineage>
        <taxon>Bacteria</taxon>
        <taxon>Pseudomonadati</taxon>
        <taxon>Pseudomonadota</taxon>
        <taxon>Alphaproteobacteria</taxon>
        <taxon>Sphingomonadales</taxon>
        <taxon>Sphingomonadaceae</taxon>
        <taxon>Novosphingobium</taxon>
    </lineage>
</organism>
<feature type="chain" id="PRO_5031009874" evidence="1">
    <location>
        <begin position="28"/>
        <end position="124"/>
    </location>
</feature>
<accession>A0A7W7K8I4</accession>
<name>A0A7W7K8I4_9SPHN</name>
<dbReference type="AlphaFoldDB" id="A0A7W7K8I4"/>
<dbReference type="EMBL" id="JACHLR010000005">
    <property type="protein sequence ID" value="MBB4858207.1"/>
    <property type="molecule type" value="Genomic_DNA"/>
</dbReference>
<proteinExistence type="predicted"/>
<reference evidence="2 3" key="1">
    <citation type="submission" date="2020-08" db="EMBL/GenBank/DDBJ databases">
        <title>Functional genomics of gut bacteria from endangered species of beetles.</title>
        <authorList>
            <person name="Carlos-Shanley C."/>
        </authorList>
    </citation>
    <scope>NUCLEOTIDE SEQUENCE [LARGE SCALE GENOMIC DNA]</scope>
    <source>
        <strain evidence="2 3">S00245</strain>
    </source>
</reference>
<dbReference type="Proteomes" id="UP000555448">
    <property type="component" value="Unassembled WGS sequence"/>
</dbReference>
<keyword evidence="1" id="KW-0732">Signal</keyword>
<feature type="signal peptide" evidence="1">
    <location>
        <begin position="1"/>
        <end position="27"/>
    </location>
</feature>
<evidence type="ECO:0000256" key="1">
    <source>
        <dbReference type="SAM" id="SignalP"/>
    </source>
</evidence>
<dbReference type="RefSeq" id="WP_184243684.1">
    <property type="nucleotide sequence ID" value="NZ_JACHLR010000005.1"/>
</dbReference>
<keyword evidence="3" id="KW-1185">Reference proteome</keyword>
<comment type="caution">
    <text evidence="2">The sequence shown here is derived from an EMBL/GenBank/DDBJ whole genome shotgun (WGS) entry which is preliminary data.</text>
</comment>
<sequence>MRKLTKIVVPALIAVMGAGTMAVPAQAQAYGRHDAGHATPVRNSNIRADINGLNRDIDRAFARRTISNREATSLKRDAIQVQRLYQQYARNGLTRTETRTLQARVDRIHVALRAERRDRDNRRG</sequence>
<evidence type="ECO:0000313" key="3">
    <source>
        <dbReference type="Proteomes" id="UP000555448"/>
    </source>
</evidence>
<protein>
    <submittedName>
        <fullName evidence="2">Uncharacterized protein</fullName>
    </submittedName>
</protein>
<evidence type="ECO:0000313" key="2">
    <source>
        <dbReference type="EMBL" id="MBB4858207.1"/>
    </source>
</evidence>